<dbReference type="InterPro" id="IPR029044">
    <property type="entry name" value="Nucleotide-diphossugar_trans"/>
</dbReference>
<reference evidence="5 6" key="1">
    <citation type="submission" date="2018-02" db="EMBL/GenBank/DDBJ databases">
        <title>Comparative genomes isolates from brazilian mangrove.</title>
        <authorList>
            <person name="Araujo J.E."/>
            <person name="Taketani R.G."/>
            <person name="Silva M.C.P."/>
            <person name="Loureco M.V."/>
            <person name="Andreote F.D."/>
        </authorList>
    </citation>
    <scope>NUCLEOTIDE SEQUENCE [LARGE SCALE GENOMIC DNA]</scope>
    <source>
        <strain evidence="5 6">NAP PRIS-MGV</strain>
    </source>
</reference>
<evidence type="ECO:0000313" key="6">
    <source>
        <dbReference type="Proteomes" id="UP000239388"/>
    </source>
</evidence>
<comment type="caution">
    <text evidence="5">The sequence shown here is derived from an EMBL/GenBank/DDBJ whole genome shotgun (WGS) entry which is preliminary data.</text>
</comment>
<dbReference type="EMBL" id="PUIB01000011">
    <property type="protein sequence ID" value="PQO38075.1"/>
    <property type="molecule type" value="Genomic_DNA"/>
</dbReference>
<dbReference type="PANTHER" id="PTHR43179:SF12">
    <property type="entry name" value="GALACTOFURANOSYLTRANSFERASE GLFT2"/>
    <property type="match status" value="1"/>
</dbReference>
<evidence type="ECO:0000256" key="1">
    <source>
        <dbReference type="ARBA" id="ARBA00006739"/>
    </source>
</evidence>
<dbReference type="SUPFAM" id="SSF53448">
    <property type="entry name" value="Nucleotide-diphospho-sugar transferases"/>
    <property type="match status" value="1"/>
</dbReference>
<gene>
    <name evidence="5" type="ORF">C5Y98_08300</name>
</gene>
<dbReference type="AlphaFoldDB" id="A0A2S8G0U7"/>
<dbReference type="CDD" id="cd00761">
    <property type="entry name" value="Glyco_tranf_GTA_type"/>
    <property type="match status" value="1"/>
</dbReference>
<dbReference type="InterPro" id="IPR001173">
    <property type="entry name" value="Glyco_trans_2-like"/>
</dbReference>
<keyword evidence="3 5" id="KW-0808">Transferase</keyword>
<accession>A0A2S8G0U7</accession>
<evidence type="ECO:0000259" key="4">
    <source>
        <dbReference type="Pfam" id="PF00535"/>
    </source>
</evidence>
<proteinExistence type="inferred from homology"/>
<dbReference type="Pfam" id="PF00535">
    <property type="entry name" value="Glycos_transf_2"/>
    <property type="match status" value="1"/>
</dbReference>
<keyword evidence="2" id="KW-0328">Glycosyltransferase</keyword>
<dbReference type="Gene3D" id="3.90.550.10">
    <property type="entry name" value="Spore Coat Polysaccharide Biosynthesis Protein SpsA, Chain A"/>
    <property type="match status" value="1"/>
</dbReference>
<dbReference type="PANTHER" id="PTHR43179">
    <property type="entry name" value="RHAMNOSYLTRANSFERASE WBBL"/>
    <property type="match status" value="1"/>
</dbReference>
<feature type="domain" description="Glycosyltransferase 2-like" evidence="4">
    <location>
        <begin position="22"/>
        <end position="143"/>
    </location>
</feature>
<evidence type="ECO:0000256" key="2">
    <source>
        <dbReference type="ARBA" id="ARBA00022676"/>
    </source>
</evidence>
<name>A0A2S8G0U7_9BACT</name>
<evidence type="ECO:0000256" key="3">
    <source>
        <dbReference type="ARBA" id="ARBA00022679"/>
    </source>
</evidence>
<dbReference type="GO" id="GO:0016757">
    <property type="term" value="F:glycosyltransferase activity"/>
    <property type="evidence" value="ECO:0007669"/>
    <property type="project" value="UniProtKB-KW"/>
</dbReference>
<dbReference type="OrthoDB" id="396512at2"/>
<protein>
    <submittedName>
        <fullName evidence="5">Glycosyl transferase family 2</fullName>
    </submittedName>
</protein>
<organism evidence="5 6">
    <name type="scientific">Blastopirellula marina</name>
    <dbReference type="NCBI Taxonomy" id="124"/>
    <lineage>
        <taxon>Bacteria</taxon>
        <taxon>Pseudomonadati</taxon>
        <taxon>Planctomycetota</taxon>
        <taxon>Planctomycetia</taxon>
        <taxon>Pirellulales</taxon>
        <taxon>Pirellulaceae</taxon>
        <taxon>Blastopirellula</taxon>
    </lineage>
</organism>
<evidence type="ECO:0000313" key="5">
    <source>
        <dbReference type="EMBL" id="PQO38075.1"/>
    </source>
</evidence>
<dbReference type="RefSeq" id="WP_105353197.1">
    <property type="nucleotide sequence ID" value="NZ_PUIB01000011.1"/>
</dbReference>
<comment type="similarity">
    <text evidence="1">Belongs to the glycosyltransferase 2 family.</text>
</comment>
<sequence>MVQQSIELPAEQRNDGECPFVSVIIPVFNDCERLEQCLQALYAQSYPANCCEIIVVDNGSRVPIQPRLVSKFPLVRIGVELKPGSYSARNLGIQMAKGEVLAFTDSDCVPHSDWLRLGVKRLLSVERCGLVAGKIELTFRDPQHPTAAELYEKVVAFPQHDYVSKSHYGATANVFTYSSVMQVVGPFDGNLTSGGDAEWGRRVHGAGYQQVYGDDTVVYHPARGSMWSLLAKRCRTAGGNYFLQKKAEEQLGLPWWRKVVRVVRRHLIPNRKDLLHLWNDPRLENTGQRTKVVAVGYLLNVGHAIEFVRIYFGGRPWR</sequence>
<dbReference type="Proteomes" id="UP000239388">
    <property type="component" value="Unassembled WGS sequence"/>
</dbReference>